<protein>
    <recommendedName>
        <fullName evidence="2">Antitoxin</fullName>
    </recommendedName>
</protein>
<evidence type="ECO:0000256" key="1">
    <source>
        <dbReference type="ARBA" id="ARBA00009981"/>
    </source>
</evidence>
<organism evidence="3 4">
    <name type="scientific">Marinicauda salina</name>
    <dbReference type="NCBI Taxonomy" id="2135793"/>
    <lineage>
        <taxon>Bacteria</taxon>
        <taxon>Pseudomonadati</taxon>
        <taxon>Pseudomonadota</taxon>
        <taxon>Alphaproteobacteria</taxon>
        <taxon>Maricaulales</taxon>
        <taxon>Maricaulaceae</taxon>
        <taxon>Marinicauda</taxon>
    </lineage>
</organism>
<evidence type="ECO:0000313" key="3">
    <source>
        <dbReference type="EMBL" id="PWE16526.1"/>
    </source>
</evidence>
<dbReference type="OrthoDB" id="9802003at2"/>
<dbReference type="InterPro" id="IPR006442">
    <property type="entry name" value="Antitoxin_Phd/YefM"/>
</dbReference>
<dbReference type="Pfam" id="PF02604">
    <property type="entry name" value="PhdYeFM_antitox"/>
    <property type="match status" value="1"/>
</dbReference>
<comment type="function">
    <text evidence="2">Antitoxin component of a type II toxin-antitoxin (TA) system.</text>
</comment>
<dbReference type="Gene3D" id="3.40.1620.10">
    <property type="entry name" value="YefM-like domain"/>
    <property type="match status" value="1"/>
</dbReference>
<name>A0A2U2BRA1_9PROT</name>
<dbReference type="InterPro" id="IPR036165">
    <property type="entry name" value="YefM-like_sf"/>
</dbReference>
<evidence type="ECO:0000313" key="4">
    <source>
        <dbReference type="Proteomes" id="UP000245168"/>
    </source>
</evidence>
<keyword evidence="4" id="KW-1185">Reference proteome</keyword>
<dbReference type="AlphaFoldDB" id="A0A2U2BRA1"/>
<dbReference type="Proteomes" id="UP000245168">
    <property type="component" value="Unassembled WGS sequence"/>
</dbReference>
<dbReference type="Gene3D" id="6.10.250.330">
    <property type="match status" value="1"/>
</dbReference>
<reference evidence="4" key="1">
    <citation type="submission" date="2018-05" db="EMBL/GenBank/DDBJ databases">
        <authorList>
            <person name="Liu B.-T."/>
        </authorList>
    </citation>
    <scope>NUCLEOTIDE SEQUENCE [LARGE SCALE GENOMIC DNA]</scope>
    <source>
        <strain evidence="4">WD6-1</strain>
    </source>
</reference>
<proteinExistence type="inferred from homology"/>
<dbReference type="EMBL" id="QEXV01000006">
    <property type="protein sequence ID" value="PWE16526.1"/>
    <property type="molecule type" value="Genomic_DNA"/>
</dbReference>
<evidence type="ECO:0000256" key="2">
    <source>
        <dbReference type="RuleBase" id="RU362080"/>
    </source>
</evidence>
<dbReference type="InterPro" id="IPR051405">
    <property type="entry name" value="phD/YefM_antitoxin"/>
</dbReference>
<sequence>MNKPSNIVSFTEARQGLKALMDRVTGDKSPAVITRRGGEPVVMVSLSEWEAIQETNYLLKSPANAEELRKSLAEAESGQTRELTEEDLRQLAEDPAAFFNG</sequence>
<accession>A0A2U2BRA1</accession>
<comment type="similarity">
    <text evidence="1 2">Belongs to the phD/YefM antitoxin family.</text>
</comment>
<dbReference type="PANTHER" id="PTHR33713">
    <property type="entry name" value="ANTITOXIN YAFN-RELATED"/>
    <property type="match status" value="1"/>
</dbReference>
<dbReference type="SUPFAM" id="SSF143120">
    <property type="entry name" value="YefM-like"/>
    <property type="match status" value="1"/>
</dbReference>
<dbReference type="NCBIfam" id="TIGR01552">
    <property type="entry name" value="phd_fam"/>
    <property type="match status" value="1"/>
</dbReference>
<dbReference type="RefSeq" id="WP_109253681.1">
    <property type="nucleotide sequence ID" value="NZ_QEXV01000006.1"/>
</dbReference>
<gene>
    <name evidence="3" type="ORF">DDZ18_12210</name>
</gene>
<comment type="caution">
    <text evidence="3">The sequence shown here is derived from an EMBL/GenBank/DDBJ whole genome shotgun (WGS) entry which is preliminary data.</text>
</comment>
<dbReference type="PANTHER" id="PTHR33713:SF6">
    <property type="entry name" value="ANTITOXIN YEFM"/>
    <property type="match status" value="1"/>
</dbReference>